<keyword evidence="1" id="KW-0472">Membrane</keyword>
<organism evidence="3 4">
    <name type="scientific">Monilinia fructicola</name>
    <name type="common">Brown rot fungus</name>
    <name type="synonym">Ciboria fructicola</name>
    <dbReference type="NCBI Taxonomy" id="38448"/>
    <lineage>
        <taxon>Eukaryota</taxon>
        <taxon>Fungi</taxon>
        <taxon>Dikarya</taxon>
        <taxon>Ascomycota</taxon>
        <taxon>Pezizomycotina</taxon>
        <taxon>Leotiomycetes</taxon>
        <taxon>Helotiales</taxon>
        <taxon>Sclerotiniaceae</taxon>
        <taxon>Monilinia</taxon>
    </lineage>
</organism>
<keyword evidence="1" id="KW-1133">Transmembrane helix</keyword>
<dbReference type="AlphaFoldDB" id="A0A5M9K7I3"/>
<evidence type="ECO:0000256" key="1">
    <source>
        <dbReference type="SAM" id="Phobius"/>
    </source>
</evidence>
<name>A0A5M9K7I3_MONFR</name>
<keyword evidence="1" id="KW-0812">Transmembrane</keyword>
<protein>
    <submittedName>
        <fullName evidence="3">Uncharacterized protein</fullName>
    </submittedName>
</protein>
<comment type="caution">
    <text evidence="3">The sequence shown here is derived from an EMBL/GenBank/DDBJ whole genome shotgun (WGS) entry which is preliminary data.</text>
</comment>
<reference evidence="3 4" key="1">
    <citation type="submission" date="2019-06" db="EMBL/GenBank/DDBJ databases">
        <title>Genome Sequence of the Brown Rot Fungal Pathogen Monilinia fructicola.</title>
        <authorList>
            <person name="De Miccolis Angelini R.M."/>
            <person name="Landi L."/>
            <person name="Abate D."/>
            <person name="Pollastro S."/>
            <person name="Romanazzi G."/>
            <person name="Faretra F."/>
        </authorList>
    </citation>
    <scope>NUCLEOTIDE SEQUENCE [LARGE SCALE GENOMIC DNA]</scope>
    <source>
        <strain evidence="3 4">Mfrc123</strain>
    </source>
</reference>
<feature type="transmembrane region" description="Helical" evidence="1">
    <location>
        <begin position="43"/>
        <end position="62"/>
    </location>
</feature>
<keyword evidence="2" id="KW-0732">Signal</keyword>
<feature type="chain" id="PRO_5024424830" evidence="2">
    <location>
        <begin position="25"/>
        <end position="162"/>
    </location>
</feature>
<evidence type="ECO:0000313" key="3">
    <source>
        <dbReference type="EMBL" id="KAA8576463.1"/>
    </source>
</evidence>
<feature type="signal peptide" evidence="2">
    <location>
        <begin position="1"/>
        <end position="24"/>
    </location>
</feature>
<dbReference type="VEuPathDB" id="FungiDB:MFRU_009g03100"/>
<accession>A0A5M9K7I3</accession>
<evidence type="ECO:0000313" key="4">
    <source>
        <dbReference type="Proteomes" id="UP000322873"/>
    </source>
</evidence>
<proteinExistence type="predicted"/>
<sequence length="162" mass="17627">MDMETSGRWLWLCVFLPSLHDSDADMGVRTGGWRGGKEPWCGGVRVMIVVMVMVMVMVMVIFSHIKGGSDIMASAHALGIAGFGFSRVAGWPGLACYVRAMGMGLVSAEAGPWSAIFEQRGREGRHGMGWNGMGRDGNFGMGKRDEGKISEGRRINFGWHAE</sequence>
<dbReference type="EMBL" id="VICG01000001">
    <property type="protein sequence ID" value="KAA8576463.1"/>
    <property type="molecule type" value="Genomic_DNA"/>
</dbReference>
<keyword evidence="4" id="KW-1185">Reference proteome</keyword>
<gene>
    <name evidence="3" type="ORF">EYC84_006579</name>
</gene>
<dbReference type="Proteomes" id="UP000322873">
    <property type="component" value="Unassembled WGS sequence"/>
</dbReference>
<evidence type="ECO:0000256" key="2">
    <source>
        <dbReference type="SAM" id="SignalP"/>
    </source>
</evidence>